<evidence type="ECO:0000313" key="4">
    <source>
        <dbReference type="Proteomes" id="UP001150266"/>
    </source>
</evidence>
<accession>A0A9W9AUT1</accession>
<dbReference type="Pfam" id="PF20415">
    <property type="entry name" value="DUF6699"/>
    <property type="match status" value="1"/>
</dbReference>
<evidence type="ECO:0000256" key="1">
    <source>
        <dbReference type="SAM" id="MobiDB-lite"/>
    </source>
</evidence>
<sequence length="666" mass="73390">MPFYFHRLPVFWPFGAQHGHGHQPPTSAVPVIPSSIGTTATSHSMSNARTRTSSTPGRPMTALNNAQQQTEMRELGARNVTFAPAHGNFNVDNPHHHHHHTRSRSVPRPTEAHIHAYTQQQQRKRQEQAQAQQAADTRSRLASQPTPMVTSSSAPPSRSQNPRSRSSRSQSASINAHLMQGSRTHMSQGTRPYLYDDHGLNTGSARPIRDGHRNEDPSSSVPSLTPDSNPSLVGLSHTRSRTLDEVEVRPATGSVRPSWNGALLSETLVPRLARPRYAIHRTDSGSRRIRSHSVDVAGNNGRETRPSTAESATEPEPFVPPAPESFDAPHGRGRARSGLLHVVHRILPHAAQGTGTAPGPAPAIPHQHHTHHHNHHTHSLPPPPPPHRQHHHQHHHHSHFHQHDPTHIAAITSQAPHTPYIPPAPEVFQPSRRLRHHVSFVNPNRLKSLHMHPLFATSSSDSPAPIWYDVSRVPSRTSVRCKFAESFTTNISRSKENGEAVPAHVLSESATDPPTSGKLVLKSDKFPWEVVVTAGCAGTTTSSNTTTVVTNDDVLYALYRTLHTPIIQSEWDSIDSDRSTQRRISRAFQRRVEMMQLRAARDRAQASLNAGRRVSIGDGGEDQEGVRRVDWLMSRTKLVGIIVDRSAGVGESLDGVEGVGRLIFAK</sequence>
<reference evidence="3" key="1">
    <citation type="submission" date="2022-08" db="EMBL/GenBank/DDBJ databases">
        <title>A Global Phylogenomic Analysis of the Shiitake Genus Lentinula.</title>
        <authorList>
            <consortium name="DOE Joint Genome Institute"/>
            <person name="Sierra-Patev S."/>
            <person name="Min B."/>
            <person name="Naranjo-Ortiz M."/>
            <person name="Looney B."/>
            <person name="Konkel Z."/>
            <person name="Slot J.C."/>
            <person name="Sakamoto Y."/>
            <person name="Steenwyk J.L."/>
            <person name="Rokas A."/>
            <person name="Carro J."/>
            <person name="Camarero S."/>
            <person name="Ferreira P."/>
            <person name="Molpeceres G."/>
            <person name="Ruiz-Duenas F.J."/>
            <person name="Serrano A."/>
            <person name="Henrissat B."/>
            <person name="Drula E."/>
            <person name="Hughes K.W."/>
            <person name="Mata J.L."/>
            <person name="Ishikawa N.K."/>
            <person name="Vargas-Isla R."/>
            <person name="Ushijima S."/>
            <person name="Smith C.A."/>
            <person name="Ahrendt S."/>
            <person name="Andreopoulos W."/>
            <person name="He G."/>
            <person name="Labutti K."/>
            <person name="Lipzen A."/>
            <person name="Ng V."/>
            <person name="Riley R."/>
            <person name="Sandor L."/>
            <person name="Barry K."/>
            <person name="Martinez A.T."/>
            <person name="Xiao Y."/>
            <person name="Gibbons J.G."/>
            <person name="Terashima K."/>
            <person name="Grigoriev I.V."/>
            <person name="Hibbett D.S."/>
        </authorList>
    </citation>
    <scope>NUCLEOTIDE SEQUENCE</scope>
    <source>
        <strain evidence="3">JLM2183</strain>
    </source>
</reference>
<feature type="region of interest" description="Disordered" evidence="1">
    <location>
        <begin position="283"/>
        <end position="334"/>
    </location>
</feature>
<name>A0A9W9AUT1_9AGAR</name>
<feature type="region of interest" description="Disordered" evidence="1">
    <location>
        <begin position="38"/>
        <end position="60"/>
    </location>
</feature>
<feature type="domain" description="DUF6699" evidence="2">
    <location>
        <begin position="488"/>
        <end position="644"/>
    </location>
</feature>
<feature type="region of interest" description="Disordered" evidence="1">
    <location>
        <begin position="84"/>
        <end position="245"/>
    </location>
</feature>
<dbReference type="Proteomes" id="UP001150266">
    <property type="component" value="Unassembled WGS sequence"/>
</dbReference>
<feature type="compositionally biased region" description="Basic residues" evidence="1">
    <location>
        <begin position="387"/>
        <end position="400"/>
    </location>
</feature>
<dbReference type="AlphaFoldDB" id="A0A9W9AUT1"/>
<proteinExistence type="predicted"/>
<feature type="compositionally biased region" description="Polar residues" evidence="1">
    <location>
        <begin position="140"/>
        <end position="150"/>
    </location>
</feature>
<feature type="compositionally biased region" description="Basic residues" evidence="1">
    <location>
        <begin position="366"/>
        <end position="378"/>
    </location>
</feature>
<organism evidence="3 4">
    <name type="scientific">Lentinula aciculospora</name>
    <dbReference type="NCBI Taxonomy" id="153920"/>
    <lineage>
        <taxon>Eukaryota</taxon>
        <taxon>Fungi</taxon>
        <taxon>Dikarya</taxon>
        <taxon>Basidiomycota</taxon>
        <taxon>Agaricomycotina</taxon>
        <taxon>Agaricomycetes</taxon>
        <taxon>Agaricomycetidae</taxon>
        <taxon>Agaricales</taxon>
        <taxon>Marasmiineae</taxon>
        <taxon>Omphalotaceae</taxon>
        <taxon>Lentinula</taxon>
    </lineage>
</organism>
<dbReference type="EMBL" id="JAOTPV010000001">
    <property type="protein sequence ID" value="KAJ4490942.1"/>
    <property type="molecule type" value="Genomic_DNA"/>
</dbReference>
<dbReference type="OrthoDB" id="3242468at2759"/>
<evidence type="ECO:0000313" key="3">
    <source>
        <dbReference type="EMBL" id="KAJ4490942.1"/>
    </source>
</evidence>
<feature type="compositionally biased region" description="Polar residues" evidence="1">
    <location>
        <begin position="181"/>
        <end position="190"/>
    </location>
</feature>
<gene>
    <name evidence="3" type="ORF">J3R30DRAFT_158637</name>
</gene>
<comment type="caution">
    <text evidence="3">The sequence shown here is derived from an EMBL/GenBank/DDBJ whole genome shotgun (WGS) entry which is preliminary data.</text>
</comment>
<feature type="compositionally biased region" description="Low complexity" evidence="1">
    <location>
        <begin position="151"/>
        <end position="173"/>
    </location>
</feature>
<dbReference type="InterPro" id="IPR046522">
    <property type="entry name" value="DUF6699"/>
</dbReference>
<feature type="compositionally biased region" description="Polar residues" evidence="1">
    <location>
        <begin position="217"/>
        <end position="231"/>
    </location>
</feature>
<evidence type="ECO:0000259" key="2">
    <source>
        <dbReference type="Pfam" id="PF20415"/>
    </source>
</evidence>
<keyword evidence="4" id="KW-1185">Reference proteome</keyword>
<feature type="compositionally biased region" description="Basic and acidic residues" evidence="1">
    <location>
        <begin position="207"/>
        <end position="216"/>
    </location>
</feature>
<protein>
    <recommendedName>
        <fullName evidence="2">DUF6699 domain-containing protein</fullName>
    </recommendedName>
</protein>
<feature type="region of interest" description="Disordered" evidence="1">
    <location>
        <begin position="351"/>
        <end position="404"/>
    </location>
</feature>
<feature type="compositionally biased region" description="Basic residues" evidence="1">
    <location>
        <begin position="95"/>
        <end position="105"/>
    </location>
</feature>